<evidence type="ECO:0000313" key="9">
    <source>
        <dbReference type="Proteomes" id="UP000318937"/>
    </source>
</evidence>
<dbReference type="Gene3D" id="2.60.120.10">
    <property type="entry name" value="Jelly Rolls"/>
    <property type="match status" value="1"/>
</dbReference>
<dbReference type="InterPro" id="IPR049166">
    <property type="entry name" value="GH39_cat"/>
</dbReference>
<dbReference type="Gene3D" id="2.60.40.1500">
    <property type="entry name" value="Glycosyl hydrolase domain, family 39"/>
    <property type="match status" value="1"/>
</dbReference>
<dbReference type="RefSeq" id="WP_142606109.1">
    <property type="nucleotide sequence ID" value="NZ_VDGG01000010.1"/>
</dbReference>
<dbReference type="InterPro" id="IPR018060">
    <property type="entry name" value="HTH_AraC"/>
</dbReference>
<sequence length="779" mass="91755">MDERLKDFHLRIQKIGSVDREVNRGIEFVLVIEGKLTIETNSRIYQLKEKDLLVINRNELFEMKGNKENSVLRFTISDSYMDQSYKEYRHQRFECFSQDIDIGREALVDQLRTFFGEMVITYFRKDDIYTIEMQRIVSEILLILIRRFKEEGNALGQLDAEDDRIVQLIDYMERHYQEPITLEQMAQKLYMSPGYLSRYFKRKMGIGFSRFLMDIRLKHSMKDLLYTSDSIASIAMNNGFPNTKSFTSFFKELYEETPKVYRERHMKEKMNIDKTASIKGVETLTNSSAIFLQLGSLLAETNKTYSNTETRFEELHMDVSILSSDKITRPDHVLIIRELKELLKEDIREQVLAVKEELRLSYIGIQNLVSSASFLPTVETDETIATSSPYFKADMAINFLIKHDLAIFSRVSYQDISTDEASYFKKLDSFLRHCLQVYGETYVSKWHVLYHESYVTAVDSKELRRMYTKLYSVVKKVVPGIHIGVYLPFSYEKEQTTEHHMWILQEEEHIDFIGFHANQNEVIDFEETSSDRFLLAKDYIKEKTNKVKYYLKQHQIDKPLHLVTWNTLSGNTRYTNGTFFRGALVLKSAWDISNDVQSLAFWINTELHEVDDQHHRIQLEGMELFHYFNGKRPAFYAMLFAEKLTGSIVAQGPDFIMTEYERGYQLILMNCINVNPYFSIEDAFLKKLNKDVRVIISGLKQGEYQVRKYTYDKDNGALYTNWWNLGSKHGVDIEIAEYINRLSHPSLQIFDETIDGDWSFYSYLTINAIHFFDIRKSFI</sequence>
<evidence type="ECO:0000256" key="4">
    <source>
        <dbReference type="ARBA" id="ARBA00023125"/>
    </source>
</evidence>
<keyword evidence="9" id="KW-1185">Reference proteome</keyword>
<dbReference type="OrthoDB" id="9776971at2"/>
<proteinExistence type="inferred from homology"/>
<dbReference type="PANTHER" id="PTHR43280:SF2">
    <property type="entry name" value="HTH-TYPE TRANSCRIPTIONAL REGULATOR EXSA"/>
    <property type="match status" value="1"/>
</dbReference>
<keyword evidence="5" id="KW-0804">Transcription</keyword>
<comment type="caution">
    <text evidence="8">The sequence shown here is derived from an EMBL/GenBank/DDBJ whole genome shotgun (WGS) entry which is preliminary data.</text>
</comment>
<dbReference type="GO" id="GO:0043565">
    <property type="term" value="F:sequence-specific DNA binding"/>
    <property type="evidence" value="ECO:0007669"/>
    <property type="project" value="InterPro"/>
</dbReference>
<evidence type="ECO:0000256" key="5">
    <source>
        <dbReference type="ARBA" id="ARBA00023163"/>
    </source>
</evidence>
<dbReference type="EMBL" id="VDGG01000010">
    <property type="protein sequence ID" value="TQR16556.1"/>
    <property type="molecule type" value="Genomic_DNA"/>
</dbReference>
<evidence type="ECO:0000256" key="6">
    <source>
        <dbReference type="ARBA" id="ARBA00023295"/>
    </source>
</evidence>
<evidence type="ECO:0000256" key="2">
    <source>
        <dbReference type="ARBA" id="ARBA00022801"/>
    </source>
</evidence>
<dbReference type="Pfam" id="PF01229">
    <property type="entry name" value="Glyco_hydro_39"/>
    <property type="match status" value="1"/>
</dbReference>
<dbReference type="InterPro" id="IPR017853">
    <property type="entry name" value="GH"/>
</dbReference>
<dbReference type="Pfam" id="PF12833">
    <property type="entry name" value="HTH_18"/>
    <property type="match status" value="1"/>
</dbReference>
<dbReference type="AlphaFoldDB" id="A0A544TGL1"/>
<dbReference type="Gene3D" id="3.20.20.80">
    <property type="entry name" value="Glycosidases"/>
    <property type="match status" value="1"/>
</dbReference>
<dbReference type="InterPro" id="IPR009057">
    <property type="entry name" value="Homeodomain-like_sf"/>
</dbReference>
<dbReference type="InterPro" id="IPR014710">
    <property type="entry name" value="RmlC-like_jellyroll"/>
</dbReference>
<reference evidence="8 9" key="1">
    <citation type="submission" date="2019-05" db="EMBL/GenBank/DDBJ databases">
        <title>Psychrobacillus vulpis sp. nov., a new species isolated from feces of a red fox that inhabits in The Tablas de Daimiel Natural Park, Albacete, Spain.</title>
        <authorList>
            <person name="Rodriguez M."/>
            <person name="Reina J.C."/>
            <person name="Bejar V."/>
            <person name="Llamas I."/>
        </authorList>
    </citation>
    <scope>NUCLEOTIDE SEQUENCE [LARGE SCALE GENOMIC DNA]</scope>
    <source>
        <strain evidence="8 9">NHI-2</strain>
    </source>
</reference>
<keyword evidence="3" id="KW-0805">Transcription regulation</keyword>
<dbReference type="InterPro" id="IPR037923">
    <property type="entry name" value="HTH-like"/>
</dbReference>
<gene>
    <name evidence="8" type="ORF">FG383_06405</name>
</gene>
<keyword evidence="4" id="KW-0238">DNA-binding</keyword>
<dbReference type="InterPro" id="IPR018062">
    <property type="entry name" value="HTH_AraC-typ_CS"/>
</dbReference>
<feature type="domain" description="HTH araC/xylS-type" evidence="7">
    <location>
        <begin position="166"/>
        <end position="264"/>
    </location>
</feature>
<evidence type="ECO:0000313" key="8">
    <source>
        <dbReference type="EMBL" id="TQR16556.1"/>
    </source>
</evidence>
<dbReference type="PANTHER" id="PTHR43280">
    <property type="entry name" value="ARAC-FAMILY TRANSCRIPTIONAL REGULATOR"/>
    <property type="match status" value="1"/>
</dbReference>
<dbReference type="GO" id="GO:0003700">
    <property type="term" value="F:DNA-binding transcription factor activity"/>
    <property type="evidence" value="ECO:0007669"/>
    <property type="project" value="InterPro"/>
</dbReference>
<dbReference type="SMART" id="SM00342">
    <property type="entry name" value="HTH_ARAC"/>
    <property type="match status" value="1"/>
</dbReference>
<dbReference type="PROSITE" id="PS00041">
    <property type="entry name" value="HTH_ARAC_FAMILY_1"/>
    <property type="match status" value="1"/>
</dbReference>
<dbReference type="Proteomes" id="UP000318937">
    <property type="component" value="Unassembled WGS sequence"/>
</dbReference>
<keyword evidence="2" id="KW-0378">Hydrolase</keyword>
<dbReference type="PROSITE" id="PS01124">
    <property type="entry name" value="HTH_ARAC_FAMILY_2"/>
    <property type="match status" value="1"/>
</dbReference>
<comment type="similarity">
    <text evidence="1">Belongs to the glycosyl hydrolase 39 family.</text>
</comment>
<evidence type="ECO:0000256" key="1">
    <source>
        <dbReference type="ARBA" id="ARBA00008875"/>
    </source>
</evidence>
<organism evidence="8 9">
    <name type="scientific">Psychrobacillus soli</name>
    <dbReference type="NCBI Taxonomy" id="1543965"/>
    <lineage>
        <taxon>Bacteria</taxon>
        <taxon>Bacillati</taxon>
        <taxon>Bacillota</taxon>
        <taxon>Bacilli</taxon>
        <taxon>Bacillales</taxon>
        <taxon>Bacillaceae</taxon>
        <taxon>Psychrobacillus</taxon>
    </lineage>
</organism>
<evidence type="ECO:0000259" key="7">
    <source>
        <dbReference type="PROSITE" id="PS01124"/>
    </source>
</evidence>
<dbReference type="Gene3D" id="1.10.10.60">
    <property type="entry name" value="Homeodomain-like"/>
    <property type="match status" value="2"/>
</dbReference>
<keyword evidence="6" id="KW-0326">Glycosidase</keyword>
<dbReference type="SUPFAM" id="SSF51011">
    <property type="entry name" value="Glycosyl hydrolase domain"/>
    <property type="match status" value="1"/>
</dbReference>
<dbReference type="SUPFAM" id="SSF51215">
    <property type="entry name" value="Regulatory protein AraC"/>
    <property type="match status" value="1"/>
</dbReference>
<protein>
    <submittedName>
        <fullName evidence="8">Helix-turn-helix domain-containing protein</fullName>
    </submittedName>
</protein>
<dbReference type="SUPFAM" id="SSF51445">
    <property type="entry name" value="(Trans)glycosidases"/>
    <property type="match status" value="1"/>
</dbReference>
<dbReference type="GO" id="GO:0016798">
    <property type="term" value="F:hydrolase activity, acting on glycosyl bonds"/>
    <property type="evidence" value="ECO:0007669"/>
    <property type="project" value="UniProtKB-KW"/>
</dbReference>
<evidence type="ECO:0000256" key="3">
    <source>
        <dbReference type="ARBA" id="ARBA00023015"/>
    </source>
</evidence>
<name>A0A544TGL1_9BACI</name>
<dbReference type="SUPFAM" id="SSF46689">
    <property type="entry name" value="Homeodomain-like"/>
    <property type="match status" value="2"/>
</dbReference>
<accession>A0A544TGL1</accession>